<dbReference type="Gene3D" id="3.30.470.20">
    <property type="entry name" value="ATP-grasp fold, B domain"/>
    <property type="match status" value="1"/>
</dbReference>
<protein>
    <submittedName>
        <fullName evidence="4">Glycerol-3-phosphate o-acyltransferase</fullName>
    </submittedName>
</protein>
<dbReference type="Pfam" id="PF25556">
    <property type="entry name" value="SET_TTL"/>
    <property type="match status" value="2"/>
</dbReference>
<dbReference type="CDD" id="cd07992">
    <property type="entry name" value="LPLAT_AAK14816-like"/>
    <property type="match status" value="1"/>
</dbReference>
<dbReference type="SUPFAM" id="SSF69593">
    <property type="entry name" value="Glycerol-3-phosphate (1)-acyltransferase"/>
    <property type="match status" value="1"/>
</dbReference>
<feature type="region of interest" description="Disordered" evidence="1">
    <location>
        <begin position="646"/>
        <end position="675"/>
    </location>
</feature>
<dbReference type="GO" id="GO:0004366">
    <property type="term" value="F:glycerol-3-phosphate O-acyltransferase activity"/>
    <property type="evidence" value="ECO:0007669"/>
    <property type="project" value="TreeGrafter"/>
</dbReference>
<dbReference type="GO" id="GO:0016287">
    <property type="term" value="F:glycerone-phosphate O-acyltransferase activity"/>
    <property type="evidence" value="ECO:0007669"/>
    <property type="project" value="TreeGrafter"/>
</dbReference>
<feature type="transmembrane region" description="Helical" evidence="2">
    <location>
        <begin position="452"/>
        <end position="473"/>
    </location>
</feature>
<dbReference type="SMART" id="SM00563">
    <property type="entry name" value="PlsC"/>
    <property type="match status" value="1"/>
</dbReference>
<dbReference type="InterPro" id="IPR002123">
    <property type="entry name" value="Plipid/glycerol_acylTrfase"/>
</dbReference>
<name>A0A068SDW1_9FUNG</name>
<keyword evidence="5" id="KW-1185">Reference proteome</keyword>
<evidence type="ECO:0000259" key="3">
    <source>
        <dbReference type="SMART" id="SM00563"/>
    </source>
</evidence>
<feature type="compositionally biased region" description="Low complexity" evidence="1">
    <location>
        <begin position="649"/>
        <end position="674"/>
    </location>
</feature>
<dbReference type="PANTHER" id="PTHR31605">
    <property type="entry name" value="GLYCEROL-3-PHOSPHATE O-ACYLTRANSFERASE 1"/>
    <property type="match status" value="1"/>
</dbReference>
<evidence type="ECO:0000256" key="2">
    <source>
        <dbReference type="SAM" id="Phobius"/>
    </source>
</evidence>
<feature type="transmembrane region" description="Helical" evidence="2">
    <location>
        <begin position="485"/>
        <end position="503"/>
    </location>
</feature>
<accession>A0A068SDW1</accession>
<comment type="caution">
    <text evidence="4">The sequence shown here is derived from an EMBL/GenBank/DDBJ whole genome shotgun (WGS) entry which is preliminary data.</text>
</comment>
<dbReference type="VEuPathDB" id="FungiDB:LCOR_11303.1"/>
<dbReference type="SUPFAM" id="SSF56059">
    <property type="entry name" value="Glutathione synthetase ATP-binding domain-like"/>
    <property type="match status" value="1"/>
</dbReference>
<dbReference type="Gene3D" id="1.10.8.10">
    <property type="entry name" value="DNA helicase RuvA subunit, C-terminal domain"/>
    <property type="match status" value="1"/>
</dbReference>
<dbReference type="InterPro" id="IPR057954">
    <property type="entry name" value="SET_TTL12"/>
</dbReference>
<dbReference type="InterPro" id="IPR004344">
    <property type="entry name" value="TTL/TTLL_fam"/>
</dbReference>
<reference evidence="4" key="1">
    <citation type="submission" date="2013-08" db="EMBL/GenBank/DDBJ databases">
        <title>Gene expansion shapes genome architecture in the human pathogen Lichtheimia corymbifera: an evolutionary genomics analysis in the ancient terrestrial Mucorales (Mucoromycotina).</title>
        <authorList>
            <person name="Schwartze V.U."/>
            <person name="Winter S."/>
            <person name="Shelest E."/>
            <person name="Marcet-Houben M."/>
            <person name="Horn F."/>
            <person name="Wehner S."/>
            <person name="Hoffmann K."/>
            <person name="Riege K."/>
            <person name="Sammeth M."/>
            <person name="Nowrousian M."/>
            <person name="Valiante V."/>
            <person name="Linde J."/>
            <person name="Jacobsen I.D."/>
            <person name="Marz M."/>
            <person name="Brakhage A.A."/>
            <person name="Gabaldon T."/>
            <person name="Bocker S."/>
            <person name="Voigt K."/>
        </authorList>
    </citation>
    <scope>NUCLEOTIDE SEQUENCE [LARGE SCALE GENOMIC DNA]</scope>
    <source>
        <strain evidence="4">FSU 9682</strain>
    </source>
</reference>
<dbReference type="OrthoDB" id="2127950at2759"/>
<feature type="transmembrane region" description="Helical" evidence="2">
    <location>
        <begin position="398"/>
        <end position="425"/>
    </location>
</feature>
<dbReference type="PANTHER" id="PTHR31605:SF0">
    <property type="entry name" value="GLYCEROL-3-PHOSPHATE O-ACYLTRANSFERASE 1"/>
    <property type="match status" value="1"/>
</dbReference>
<keyword evidence="2" id="KW-1133">Transmembrane helix</keyword>
<dbReference type="EMBL" id="CBTN010000095">
    <property type="protein sequence ID" value="CDH60518.1"/>
    <property type="molecule type" value="Genomic_DNA"/>
</dbReference>
<organism evidence="4 5">
    <name type="scientific">Lichtheimia corymbifera JMRC:FSU:9682</name>
    <dbReference type="NCBI Taxonomy" id="1263082"/>
    <lineage>
        <taxon>Eukaryota</taxon>
        <taxon>Fungi</taxon>
        <taxon>Fungi incertae sedis</taxon>
        <taxon>Mucoromycota</taxon>
        <taxon>Mucoromycotina</taxon>
        <taxon>Mucoromycetes</taxon>
        <taxon>Mucorales</taxon>
        <taxon>Lichtheimiaceae</taxon>
        <taxon>Lichtheimia</taxon>
    </lineage>
</organism>
<dbReference type="Pfam" id="PF03133">
    <property type="entry name" value="TTL"/>
    <property type="match status" value="1"/>
</dbReference>
<feature type="domain" description="Phospholipid/glycerol acyltransferase" evidence="3">
    <location>
        <begin position="44"/>
        <end position="252"/>
    </location>
</feature>
<evidence type="ECO:0000256" key="1">
    <source>
        <dbReference type="SAM" id="MobiDB-lite"/>
    </source>
</evidence>
<dbReference type="PROSITE" id="PS51221">
    <property type="entry name" value="TTL"/>
    <property type="match status" value="1"/>
</dbReference>
<feature type="transmembrane region" description="Helical" evidence="2">
    <location>
        <begin position="6"/>
        <end position="26"/>
    </location>
</feature>
<gene>
    <name evidence="4" type="ORF">LCOR_11303.1</name>
</gene>
<proteinExistence type="predicted"/>
<dbReference type="GO" id="GO:0008654">
    <property type="term" value="P:phospholipid biosynthetic process"/>
    <property type="evidence" value="ECO:0007669"/>
    <property type="project" value="TreeGrafter"/>
</dbReference>
<evidence type="ECO:0000313" key="4">
    <source>
        <dbReference type="EMBL" id="CDH60518.1"/>
    </source>
</evidence>
<dbReference type="STRING" id="1263082.A0A068SDW1"/>
<dbReference type="InterPro" id="IPR052744">
    <property type="entry name" value="GPAT/DAPAT"/>
</dbReference>
<evidence type="ECO:0000313" key="5">
    <source>
        <dbReference type="Proteomes" id="UP000027586"/>
    </source>
</evidence>
<sequence>MATGWLHNLTYDIALWIFILVLEIFFREIRPRGAHRVPKQGPVIFVVAPHANQFVDPIILMRECGRRTSFLIAEKSMHQKGIGTFARMIHAIPVIRPQDLAVPGKGRIQLLNRKSEPCRITGVDTQFTQQLRPKDMIALPKNAGKAEVTEVVSDTELMIKREFKELKALELLSNDEGTPYKCMPHVEQESVYRCVHEELYKGQGITIFPEGGSHDRAELLPLKAGVTLMALGAMAKYPGLDVKIVPVGLNYFHAHRFRSRAVIEFGNPITIAPDLVEKFKQGGDPKRDACGKLLDTIHGALKSVTVNAGSYETLMLIQAARRLYKPAHRKLHISQVVDLNRRFLIGYNLFKDDPKVIELQQRVLAYNQMIKYHGLRDHQVCRVDLSGRRTLMLLLKRVFILCILTLWAFPGGILNLPVVIVAKIISAKKASAAVKGSTVKIAGRDILATWKILVGLVLLPMLYAFYSLCMLVAVLQTDWDLRWKLMLPAATWVMLPFVSYASLRFGEIGIDILRSLQPLVMSLLDPDGVQTLRANREKLSHDITDLINEYGPKVFPDFDAEYISRTTKKSDTTQQRPAATRSSSFSWSVATTPSRLPKIASGFFQQAVRMGLDDKSIFNWGRIEEDGSGGDDNSFYLGRLNGSLTPATSRRGSASESDAGSSSATSSRSRAGSFGNDGFRVEAMTSLAKRPKFKIEDYDEKKKLEDEGYAGDREEDEQHKKLKYPPMSSAFDAFVTVHQYQLTSIPKDLWLPLFMKLGEDYLDAGNYVELHQGDCLEGYSLHVKKDQKLEKHGDIFLVDHAWTTHPETARKELLENPNLLERLEGMMNIEAEDEPELSEDEEEQVEHDDETIKAVAEQANVSYQEAKDALEAEKYEVVNAITRLTLDEDFKKESERLQDQVLGQLIASGKAQEKEDKVKKEKEERHKTRVEAWKKARVDRVCKDMWSYLQTYSYAVLQQDGQPKTQTAWYMNDEVGSALAHSSDPNVVCVPFIFSRGASGMIPYSVMFPIKDIQPGEVMTCDLVPKKLERPLDRAAYLMAFQQRVLPEHNIHHQNDLVQAYKMFQTRLDQKHFKPDVQPVVQQQSNVEKQDVVKVYSTTEYVRQYLKLPNAKFTNSVDSADLIWCSQDFDGYDKLKPNQMINQFRYESCVTYKQRLAQLVQETWGAPQWLPRTYNMTTQLTEFVGDYLAHKDEENDLWITKPWNFARGMEIDVSGQLPFLIRQYDSPTPKVVQQYITKPCLYNHKKFDLRFIVLVKSDGTVCVYKMFWIRLANKRFNLENLDDYECQFTVMNYSNFPMTQLDYKSFIHNIEKQHNIQWSPIQEDIHNAIKDVISAAMSKNQPLGLCEESAPSYGTFSMYGVDVMLTDAYKPVILEVNFSPDCTRACQYDPEFVNNVFKAADPRFGQVAQGLDAFHVL</sequence>
<keyword evidence="2" id="KW-0472">Membrane</keyword>
<keyword evidence="2" id="KW-0812">Transmembrane</keyword>
<dbReference type="Proteomes" id="UP000027586">
    <property type="component" value="Unassembled WGS sequence"/>
</dbReference>